<gene>
    <name evidence="1" type="ORF">EMEDMD4_530109</name>
</gene>
<organism evidence="1">
    <name type="scientific">Sinorhizobium medicae</name>
    <dbReference type="NCBI Taxonomy" id="110321"/>
    <lineage>
        <taxon>Bacteria</taxon>
        <taxon>Pseudomonadati</taxon>
        <taxon>Pseudomonadota</taxon>
        <taxon>Alphaproteobacteria</taxon>
        <taxon>Hyphomicrobiales</taxon>
        <taxon>Rhizobiaceae</taxon>
        <taxon>Sinorhizobium/Ensifer group</taxon>
        <taxon>Sinorhizobium</taxon>
    </lineage>
</organism>
<reference evidence="1" key="1">
    <citation type="submission" date="2019-06" db="EMBL/GenBank/DDBJ databases">
        <authorList>
            <person name="Le Quere A."/>
            <person name="Colella S."/>
        </authorList>
    </citation>
    <scope>NUCLEOTIDE SEQUENCE</scope>
    <source>
        <strain evidence="1">EmedicaeMD41</strain>
    </source>
</reference>
<evidence type="ECO:0000313" key="1">
    <source>
        <dbReference type="EMBL" id="VTZ63902.1"/>
    </source>
</evidence>
<proteinExistence type="predicted"/>
<sequence length="55" mass="5570">MIGRLTSAGSAAPLDPPPGAAFISASVYLDALLCAGTITHSDNRRSLRAAGRQSS</sequence>
<accession>A0A508X224</accession>
<dbReference type="Proteomes" id="UP000507954">
    <property type="component" value="Unassembled WGS sequence"/>
</dbReference>
<name>A0A508X224_9HYPH</name>
<protein>
    <submittedName>
        <fullName evidence="1">Uncharacterized protein</fullName>
    </submittedName>
</protein>
<dbReference type="EMBL" id="CABFNB010000121">
    <property type="protein sequence ID" value="VTZ63902.1"/>
    <property type="molecule type" value="Genomic_DNA"/>
</dbReference>
<dbReference type="AlphaFoldDB" id="A0A508X224"/>